<feature type="domain" description="Histidine kinase/HSP90-like ATPase" evidence="2">
    <location>
        <begin position="16"/>
        <end position="137"/>
    </location>
</feature>
<dbReference type="InterPro" id="IPR050267">
    <property type="entry name" value="Anti-sigma-factor_SerPK"/>
</dbReference>
<dbReference type="EMBL" id="VUNS01000021">
    <property type="protein sequence ID" value="MST98645.1"/>
    <property type="molecule type" value="Genomic_DNA"/>
</dbReference>
<dbReference type="GO" id="GO:0004674">
    <property type="term" value="F:protein serine/threonine kinase activity"/>
    <property type="evidence" value="ECO:0007669"/>
    <property type="project" value="UniProtKB-KW"/>
</dbReference>
<dbReference type="GO" id="GO:0005524">
    <property type="term" value="F:ATP binding"/>
    <property type="evidence" value="ECO:0007669"/>
    <property type="project" value="UniProtKB-KW"/>
</dbReference>
<dbReference type="AlphaFoldDB" id="A0A844G6Y3"/>
<dbReference type="PANTHER" id="PTHR35526:SF6">
    <property type="entry name" value="SLR1861 PROTEIN"/>
    <property type="match status" value="1"/>
</dbReference>
<protein>
    <submittedName>
        <fullName evidence="3">ATP-binding protein</fullName>
    </submittedName>
</protein>
<dbReference type="Proteomes" id="UP000435649">
    <property type="component" value="Unassembled WGS sequence"/>
</dbReference>
<evidence type="ECO:0000259" key="2">
    <source>
        <dbReference type="Pfam" id="PF13581"/>
    </source>
</evidence>
<name>A0A844G6Y3_9BACT</name>
<evidence type="ECO:0000313" key="4">
    <source>
        <dbReference type="Proteomes" id="UP000435649"/>
    </source>
</evidence>
<sequence length="143" mass="16357">MEGWMKRVFLFRLPNDIGKLMALAAQIRELDEYRRLDGKTAYALDLALEEMAGNIIKYGYDVAGERIIEIEIAFGGRAVTLTLRDDGRPFNPLNVPEEPEEGDVDGRRIGGVGVYLVRKMVRSMEYRRENDRNVLTLHIDRGN</sequence>
<keyword evidence="1" id="KW-0723">Serine/threonine-protein kinase</keyword>
<keyword evidence="1" id="KW-0418">Kinase</keyword>
<comment type="caution">
    <text evidence="3">The sequence shown here is derived from an EMBL/GenBank/DDBJ whole genome shotgun (WGS) entry which is preliminary data.</text>
</comment>
<keyword evidence="3" id="KW-0547">Nucleotide-binding</keyword>
<reference evidence="3 4" key="1">
    <citation type="submission" date="2019-08" db="EMBL/GenBank/DDBJ databases">
        <title>In-depth cultivation of the pig gut microbiome towards novel bacterial diversity and tailored functional studies.</title>
        <authorList>
            <person name="Wylensek D."/>
            <person name="Hitch T.C.A."/>
            <person name="Clavel T."/>
        </authorList>
    </citation>
    <scope>NUCLEOTIDE SEQUENCE [LARGE SCALE GENOMIC DNA]</scope>
    <source>
        <strain evidence="3 4">BBE-744-WT-12</strain>
    </source>
</reference>
<gene>
    <name evidence="3" type="ORF">FYJ85_16520</name>
</gene>
<keyword evidence="3" id="KW-0067">ATP-binding</keyword>
<proteinExistence type="predicted"/>
<dbReference type="PANTHER" id="PTHR35526">
    <property type="entry name" value="ANTI-SIGMA-F FACTOR RSBW-RELATED"/>
    <property type="match status" value="1"/>
</dbReference>
<dbReference type="Gene3D" id="3.30.565.10">
    <property type="entry name" value="Histidine kinase-like ATPase, C-terminal domain"/>
    <property type="match status" value="1"/>
</dbReference>
<accession>A0A844G6Y3</accession>
<dbReference type="CDD" id="cd16936">
    <property type="entry name" value="HATPase_RsbW-like"/>
    <property type="match status" value="1"/>
</dbReference>
<evidence type="ECO:0000313" key="3">
    <source>
        <dbReference type="EMBL" id="MST98645.1"/>
    </source>
</evidence>
<dbReference type="Pfam" id="PF13581">
    <property type="entry name" value="HATPase_c_2"/>
    <property type="match status" value="1"/>
</dbReference>
<organism evidence="3 4">
    <name type="scientific">Victivallis lenta</name>
    <dbReference type="NCBI Taxonomy" id="2606640"/>
    <lineage>
        <taxon>Bacteria</taxon>
        <taxon>Pseudomonadati</taxon>
        <taxon>Lentisphaerota</taxon>
        <taxon>Lentisphaeria</taxon>
        <taxon>Victivallales</taxon>
        <taxon>Victivallaceae</taxon>
        <taxon>Victivallis</taxon>
    </lineage>
</organism>
<keyword evidence="4" id="KW-1185">Reference proteome</keyword>
<dbReference type="InterPro" id="IPR003594">
    <property type="entry name" value="HATPase_dom"/>
</dbReference>
<evidence type="ECO:0000256" key="1">
    <source>
        <dbReference type="ARBA" id="ARBA00022527"/>
    </source>
</evidence>
<dbReference type="SUPFAM" id="SSF55874">
    <property type="entry name" value="ATPase domain of HSP90 chaperone/DNA topoisomerase II/histidine kinase"/>
    <property type="match status" value="1"/>
</dbReference>
<keyword evidence="1" id="KW-0808">Transferase</keyword>
<dbReference type="InterPro" id="IPR036890">
    <property type="entry name" value="HATPase_C_sf"/>
</dbReference>